<dbReference type="GO" id="GO:0008270">
    <property type="term" value="F:zinc ion binding"/>
    <property type="evidence" value="ECO:0007669"/>
    <property type="project" value="UniProtKB-KW"/>
</dbReference>
<dbReference type="InterPro" id="IPR058981">
    <property type="entry name" value="MGRN1/RNF157-like_N"/>
</dbReference>
<feature type="region of interest" description="Disordered" evidence="9">
    <location>
        <begin position="1"/>
        <end position="30"/>
    </location>
</feature>
<evidence type="ECO:0000256" key="3">
    <source>
        <dbReference type="ARBA" id="ARBA00022679"/>
    </source>
</evidence>
<keyword evidence="3" id="KW-0808">Transferase</keyword>
<dbReference type="PROSITE" id="PS50089">
    <property type="entry name" value="ZF_RING_2"/>
    <property type="match status" value="1"/>
</dbReference>
<accession>A0A7S2WQ03</accession>
<dbReference type="InterPro" id="IPR001841">
    <property type="entry name" value="Znf_RING"/>
</dbReference>
<feature type="compositionally biased region" description="Polar residues" evidence="9">
    <location>
        <begin position="1"/>
        <end position="12"/>
    </location>
</feature>
<organism evidence="11">
    <name type="scientific">Mucochytrium quahogii</name>
    <dbReference type="NCBI Taxonomy" id="96639"/>
    <lineage>
        <taxon>Eukaryota</taxon>
        <taxon>Sar</taxon>
        <taxon>Stramenopiles</taxon>
        <taxon>Bigyra</taxon>
        <taxon>Labyrinthulomycetes</taxon>
        <taxon>Thraustochytrida</taxon>
        <taxon>Thraustochytriidae</taxon>
        <taxon>Mucochytrium</taxon>
    </lineage>
</organism>
<dbReference type="SUPFAM" id="SSF57850">
    <property type="entry name" value="RING/U-box"/>
    <property type="match status" value="1"/>
</dbReference>
<dbReference type="SMART" id="SM00184">
    <property type="entry name" value="RING"/>
    <property type="match status" value="1"/>
</dbReference>
<evidence type="ECO:0000313" key="11">
    <source>
        <dbReference type="EMBL" id="CAD9700738.1"/>
    </source>
</evidence>
<dbReference type="InterPro" id="IPR013083">
    <property type="entry name" value="Znf_RING/FYVE/PHD"/>
</dbReference>
<evidence type="ECO:0000256" key="2">
    <source>
        <dbReference type="ARBA" id="ARBA00012483"/>
    </source>
</evidence>
<dbReference type="Pfam" id="PF26192">
    <property type="entry name" value="RNF157-like_N"/>
    <property type="match status" value="1"/>
</dbReference>
<name>A0A7S2WQ03_9STRA</name>
<dbReference type="Gene3D" id="3.30.40.10">
    <property type="entry name" value="Zinc/RING finger domain, C3HC4 (zinc finger)"/>
    <property type="match status" value="1"/>
</dbReference>
<gene>
    <name evidence="11" type="ORF">QSP1433_LOCUS14338</name>
</gene>
<evidence type="ECO:0000259" key="10">
    <source>
        <dbReference type="PROSITE" id="PS50089"/>
    </source>
</evidence>
<evidence type="ECO:0000256" key="6">
    <source>
        <dbReference type="ARBA" id="ARBA00022786"/>
    </source>
</evidence>
<dbReference type="GO" id="GO:0061630">
    <property type="term" value="F:ubiquitin protein ligase activity"/>
    <property type="evidence" value="ECO:0007669"/>
    <property type="project" value="UniProtKB-EC"/>
</dbReference>
<evidence type="ECO:0000256" key="5">
    <source>
        <dbReference type="ARBA" id="ARBA00022771"/>
    </source>
</evidence>
<dbReference type="Pfam" id="PF13920">
    <property type="entry name" value="zf-C3HC4_3"/>
    <property type="match status" value="1"/>
</dbReference>
<feature type="domain" description="RING-type" evidence="10">
    <location>
        <begin position="256"/>
        <end position="295"/>
    </location>
</feature>
<keyword evidence="4" id="KW-0479">Metal-binding</keyword>
<evidence type="ECO:0000256" key="4">
    <source>
        <dbReference type="ARBA" id="ARBA00022723"/>
    </source>
</evidence>
<reference evidence="11" key="1">
    <citation type="submission" date="2021-01" db="EMBL/GenBank/DDBJ databases">
        <authorList>
            <person name="Corre E."/>
            <person name="Pelletier E."/>
            <person name="Niang G."/>
            <person name="Scheremetjew M."/>
            <person name="Finn R."/>
            <person name="Kale V."/>
            <person name="Holt S."/>
            <person name="Cochrane G."/>
            <person name="Meng A."/>
            <person name="Brown T."/>
            <person name="Cohen L."/>
        </authorList>
    </citation>
    <scope>NUCLEOTIDE SEQUENCE</scope>
    <source>
        <strain evidence="11">NY070348D</strain>
    </source>
</reference>
<dbReference type="GO" id="GO:0016567">
    <property type="term" value="P:protein ubiquitination"/>
    <property type="evidence" value="ECO:0007669"/>
    <property type="project" value="TreeGrafter"/>
</dbReference>
<comment type="catalytic activity">
    <reaction evidence="1">
        <text>S-ubiquitinyl-[E2 ubiquitin-conjugating enzyme]-L-cysteine + [acceptor protein]-L-lysine = [E2 ubiquitin-conjugating enzyme]-L-cysteine + N(6)-ubiquitinyl-[acceptor protein]-L-lysine.</text>
        <dbReference type="EC" id="2.3.2.27"/>
    </reaction>
</comment>
<keyword evidence="7" id="KW-0862">Zinc</keyword>
<keyword evidence="5 8" id="KW-0863">Zinc-finger</keyword>
<sequence length="307" mass="33539">VRSWEMGNTLNNAGRDGGGRAASDAPQPPRSWADVAQVASVNRASRPNGAGGASRLSVHQPKLRRADNVRNCINMIKDSAVLTTINDDQSAETSDQVKLALSFKFDAECAGKIKVYIIAEQSKMDDGPLFSSKAVFEHEFTAGKAQQFDGKHTEVIIDVGQFSVPDLLYHKGSDTTPVVVELSRSPQVESETSNCKLADSQCVYFTLAKSQEEFAIKELQRSVVVEKRIYIVKEMYGSLATGEEIATNELDTSKECVVCLSESRNTTILPCMHMCLCVDCASRLTIGGAKCPLCRTDIQEFWQLASS</sequence>
<evidence type="ECO:0000256" key="8">
    <source>
        <dbReference type="PROSITE-ProRule" id="PRU00175"/>
    </source>
</evidence>
<dbReference type="AlphaFoldDB" id="A0A7S2WQ03"/>
<protein>
    <recommendedName>
        <fullName evidence="2">RING-type E3 ubiquitin transferase</fullName>
        <ecNumber evidence="2">2.3.2.27</ecNumber>
    </recommendedName>
</protein>
<evidence type="ECO:0000256" key="7">
    <source>
        <dbReference type="ARBA" id="ARBA00022833"/>
    </source>
</evidence>
<evidence type="ECO:0000256" key="9">
    <source>
        <dbReference type="SAM" id="MobiDB-lite"/>
    </source>
</evidence>
<dbReference type="EC" id="2.3.2.27" evidence="2"/>
<dbReference type="PANTHER" id="PTHR22996:SF0">
    <property type="entry name" value="RE60872P-RELATED"/>
    <property type="match status" value="1"/>
</dbReference>
<dbReference type="EMBL" id="HBHK01022685">
    <property type="protein sequence ID" value="CAD9700738.1"/>
    <property type="molecule type" value="Transcribed_RNA"/>
</dbReference>
<dbReference type="PANTHER" id="PTHR22996">
    <property type="entry name" value="MAHOGUNIN"/>
    <property type="match status" value="1"/>
</dbReference>
<keyword evidence="6" id="KW-0833">Ubl conjugation pathway</keyword>
<feature type="non-terminal residue" evidence="11">
    <location>
        <position position="1"/>
    </location>
</feature>
<evidence type="ECO:0000256" key="1">
    <source>
        <dbReference type="ARBA" id="ARBA00000900"/>
    </source>
</evidence>
<dbReference type="InterPro" id="IPR045194">
    <property type="entry name" value="MGRN1/RNF157-like"/>
</dbReference>
<proteinExistence type="predicted"/>